<proteinExistence type="inferred from homology"/>
<evidence type="ECO:0000256" key="1">
    <source>
        <dbReference type="ARBA" id="ARBA00005228"/>
    </source>
</evidence>
<comment type="similarity">
    <text evidence="1">Belongs to the peptidase S9A family.</text>
</comment>
<dbReference type="Gene3D" id="2.130.10.120">
    <property type="entry name" value="Prolyl oligopeptidase, N-terminal domain"/>
    <property type="match status" value="1"/>
</dbReference>
<dbReference type="InterPro" id="IPR051543">
    <property type="entry name" value="Serine_Peptidase_S9A"/>
</dbReference>
<evidence type="ECO:0000313" key="10">
    <source>
        <dbReference type="Proteomes" id="UP000011717"/>
    </source>
</evidence>
<name>M2SAP2_9SPHN</name>
<evidence type="ECO:0000256" key="2">
    <source>
        <dbReference type="ARBA" id="ARBA00022670"/>
    </source>
</evidence>
<feature type="signal peptide" evidence="6">
    <location>
        <begin position="1"/>
        <end position="33"/>
    </location>
</feature>
<accession>M2SAP2</accession>
<feature type="compositionally biased region" description="Basic and acidic residues" evidence="5">
    <location>
        <begin position="62"/>
        <end position="71"/>
    </location>
</feature>
<dbReference type="InterPro" id="IPR029058">
    <property type="entry name" value="AB_hydrolase_fold"/>
</dbReference>
<comment type="caution">
    <text evidence="9">The sequence shown here is derived from an EMBL/GenBank/DDBJ whole genome shotgun (WGS) entry which is preliminary data.</text>
</comment>
<dbReference type="InterPro" id="IPR001375">
    <property type="entry name" value="Peptidase_S9_cat"/>
</dbReference>
<evidence type="ECO:0000256" key="5">
    <source>
        <dbReference type="SAM" id="MobiDB-lite"/>
    </source>
</evidence>
<dbReference type="Pfam" id="PF02897">
    <property type="entry name" value="Peptidase_S9_N"/>
    <property type="match status" value="1"/>
</dbReference>
<evidence type="ECO:0000256" key="4">
    <source>
        <dbReference type="ARBA" id="ARBA00022825"/>
    </source>
</evidence>
<feature type="region of interest" description="Disordered" evidence="5">
    <location>
        <begin position="31"/>
        <end position="71"/>
    </location>
</feature>
<evidence type="ECO:0000256" key="6">
    <source>
        <dbReference type="SAM" id="SignalP"/>
    </source>
</evidence>
<dbReference type="InterPro" id="IPR023302">
    <property type="entry name" value="Pept_S9A_N"/>
</dbReference>
<feature type="domain" description="Peptidase S9A N-terminal" evidence="8">
    <location>
        <begin position="60"/>
        <end position="459"/>
    </location>
</feature>
<dbReference type="Proteomes" id="UP000011717">
    <property type="component" value="Unassembled WGS sequence"/>
</dbReference>
<dbReference type="PANTHER" id="PTHR11757">
    <property type="entry name" value="PROTEASE FAMILY S9A OLIGOPEPTIDASE"/>
    <property type="match status" value="1"/>
</dbReference>
<keyword evidence="4" id="KW-0720">Serine protease</keyword>
<dbReference type="Gene3D" id="3.40.50.1820">
    <property type="entry name" value="alpha/beta hydrolase"/>
    <property type="match status" value="1"/>
</dbReference>
<dbReference type="PATRIC" id="fig|1234595.3.peg.2164"/>
<feature type="chain" id="PRO_5004024834" evidence="6">
    <location>
        <begin position="34"/>
        <end position="741"/>
    </location>
</feature>
<feature type="compositionally biased region" description="Polar residues" evidence="5">
    <location>
        <begin position="34"/>
        <end position="58"/>
    </location>
</feature>
<sequence length="741" mass="81215">MPILPPMKTQTLAALAALSAAAAAAALPAAASAQTGRQTGDETGSMSERTTAERTTLTPPDAEQRPHEFTHHGITVEDPYAWLRDASYPTVDDQDVLAYLKAENAYFEAVMAPHQGLIDTLFAELKARVKEDDASVPQKDGDYEYWWAFDEGSQYRKWYRRPAGGGKTVTILDEPALAANAEYFRLGGLEVSPDGKLLAYAVDDDGSERFTLRVKNLETGEVLDDTIENWRYGLVWAADSNSFLYTDADENWRSKVVLHHVLGTPQSADKEIYREADEEFGVGIGRSQSRDFAILSTGTNTTSEVRLLPTSDFSAEPVLISAREEDREYDVDVRGDQLFIRVNDTHPNFRIVTAPVAAPSEWTELIPGSDANYLRGLTSFENVIAVEERVEGLDQVRLIDPATGSARYVEFPEASYTAGLGNNPEYRADTLRLSYQSMVTPDTVFDYDLANGSLQTLKVAEIPSGYDPDDYATERLSITARDGTEVPVSIVYKKGFPKDGSRPLHLYAYGAYGYAVPPGFAASRLSLLDRGYAFAIAHIRGGDDLGYQWYLDGKLKKRTNTFNDFVDVGRGLVQAGYTSEGRIAASGGSAGGELMGAVVNQAPDLFGAVAAHVPFVDVLNTMLDASLPLTPGEWQEWGNPIDSQADFELLRSYSPYDQVGAHAYPPLLVTAGLNDPRVTYWEPAKWVAKLRDVKTDDNVLLLKTNMGAGHGGKSGRFDSLYEKAEEIAFFLTQNGNPADGE</sequence>
<organism evidence="9 10">
    <name type="scientific">Pacificimonas flava</name>
    <dbReference type="NCBI Taxonomy" id="1234595"/>
    <lineage>
        <taxon>Bacteria</taxon>
        <taxon>Pseudomonadati</taxon>
        <taxon>Pseudomonadota</taxon>
        <taxon>Alphaproteobacteria</taxon>
        <taxon>Sphingomonadales</taxon>
        <taxon>Sphingosinicellaceae</taxon>
        <taxon>Pacificimonas</taxon>
    </lineage>
</organism>
<evidence type="ECO:0000256" key="3">
    <source>
        <dbReference type="ARBA" id="ARBA00022801"/>
    </source>
</evidence>
<evidence type="ECO:0000259" key="8">
    <source>
        <dbReference type="Pfam" id="PF02897"/>
    </source>
</evidence>
<feature type="domain" description="Peptidase S9 prolyl oligopeptidase catalytic" evidence="7">
    <location>
        <begin position="521"/>
        <end position="733"/>
    </location>
</feature>
<dbReference type="EMBL" id="AMRV01000007">
    <property type="protein sequence ID" value="EMD82440.1"/>
    <property type="molecule type" value="Genomic_DNA"/>
</dbReference>
<dbReference type="PANTHER" id="PTHR11757:SF19">
    <property type="entry name" value="PROLYL ENDOPEPTIDASE-LIKE"/>
    <property type="match status" value="1"/>
</dbReference>
<dbReference type="SUPFAM" id="SSF53474">
    <property type="entry name" value="alpha/beta-Hydrolases"/>
    <property type="match status" value="1"/>
</dbReference>
<keyword evidence="10" id="KW-1185">Reference proteome</keyword>
<dbReference type="AlphaFoldDB" id="M2SAP2"/>
<reference evidence="9 10" key="1">
    <citation type="journal article" date="2013" name="Genome Announc.">
        <title>Draft Genome Sequence of Strain JLT2015T, Belonging to the Family Sphingomonadaceae of the Alphaproteobacteria.</title>
        <authorList>
            <person name="Tang K."/>
            <person name="Liu K."/>
            <person name="Li S."/>
            <person name="Jiao N."/>
        </authorList>
    </citation>
    <scope>NUCLEOTIDE SEQUENCE [LARGE SCALE GENOMIC DNA]</scope>
    <source>
        <strain evidence="9 10">JLT2015</strain>
    </source>
</reference>
<protein>
    <submittedName>
        <fullName evidence="9">Protease II</fullName>
    </submittedName>
</protein>
<keyword evidence="6" id="KW-0732">Signal</keyword>
<dbReference type="PRINTS" id="PR00862">
    <property type="entry name" value="PROLIGOPTASE"/>
</dbReference>
<evidence type="ECO:0000259" key="7">
    <source>
        <dbReference type="Pfam" id="PF00326"/>
    </source>
</evidence>
<keyword evidence="3" id="KW-0378">Hydrolase</keyword>
<keyword evidence="2 9" id="KW-0645">Protease</keyword>
<dbReference type="Pfam" id="PF00326">
    <property type="entry name" value="Peptidase_S9"/>
    <property type="match status" value="1"/>
</dbReference>
<evidence type="ECO:0000313" key="9">
    <source>
        <dbReference type="EMBL" id="EMD82440.1"/>
    </source>
</evidence>
<dbReference type="GO" id="GO:0004252">
    <property type="term" value="F:serine-type endopeptidase activity"/>
    <property type="evidence" value="ECO:0007669"/>
    <property type="project" value="InterPro"/>
</dbReference>
<gene>
    <name evidence="9" type="ORF">C725_2161</name>
</gene>
<dbReference type="SUPFAM" id="SSF50993">
    <property type="entry name" value="Peptidase/esterase 'gauge' domain"/>
    <property type="match status" value="1"/>
</dbReference>
<dbReference type="InterPro" id="IPR002470">
    <property type="entry name" value="Peptidase_S9A"/>
</dbReference>
<dbReference type="GO" id="GO:0006508">
    <property type="term" value="P:proteolysis"/>
    <property type="evidence" value="ECO:0007669"/>
    <property type="project" value="UniProtKB-KW"/>
</dbReference>